<sequence>MQRCNARSGESVNNMDGKELRMMVSRIESKAVMVSIRGFSFALVFVLVLIGNSTAHRHVMETTVAADHGSGVESAKENLANSGKVKLMKSKKVRVEEGANISGSNHHFINHTSSEEAVLNVNRKSRNTNHHHHNRRCRRRHGKTKMTGFTALNADYHVPKSHPPKNN</sequence>
<comment type="caution">
    <text evidence="3">The sequence shown here is derived from an EMBL/GenBank/DDBJ whole genome shotgun (WGS) entry which is preliminary data.</text>
</comment>
<dbReference type="GO" id="GO:0005615">
    <property type="term" value="C:extracellular space"/>
    <property type="evidence" value="ECO:0007669"/>
    <property type="project" value="TreeGrafter"/>
</dbReference>
<dbReference type="GO" id="GO:0010628">
    <property type="term" value="P:positive regulation of gene expression"/>
    <property type="evidence" value="ECO:0007669"/>
    <property type="project" value="TreeGrafter"/>
</dbReference>
<gene>
    <name evidence="3" type="ORF">J1N35_002671</name>
</gene>
<dbReference type="EMBL" id="JAIQCV010000001">
    <property type="protein sequence ID" value="KAH1131293.1"/>
    <property type="molecule type" value="Genomic_DNA"/>
</dbReference>
<evidence type="ECO:0000256" key="2">
    <source>
        <dbReference type="SAM" id="Phobius"/>
    </source>
</evidence>
<dbReference type="PANTHER" id="PTHR36313:SF2">
    <property type="match status" value="1"/>
</dbReference>
<dbReference type="AlphaFoldDB" id="A0A9D3WN11"/>
<dbReference type="Proteomes" id="UP000828251">
    <property type="component" value="Unassembled WGS sequence"/>
</dbReference>
<dbReference type="GO" id="GO:0010082">
    <property type="term" value="P:regulation of root meristem growth"/>
    <property type="evidence" value="ECO:0007669"/>
    <property type="project" value="InterPro"/>
</dbReference>
<keyword evidence="2" id="KW-0472">Membrane</keyword>
<feature type="region of interest" description="Disordered" evidence="1">
    <location>
        <begin position="124"/>
        <end position="145"/>
    </location>
</feature>
<dbReference type="InterPro" id="IPR038804">
    <property type="entry name" value="RGF3"/>
</dbReference>
<proteinExistence type="predicted"/>
<dbReference type="GO" id="GO:0008083">
    <property type="term" value="F:growth factor activity"/>
    <property type="evidence" value="ECO:0007669"/>
    <property type="project" value="InterPro"/>
</dbReference>
<feature type="transmembrane region" description="Helical" evidence="2">
    <location>
        <begin position="31"/>
        <end position="50"/>
    </location>
</feature>
<dbReference type="GO" id="GO:0008284">
    <property type="term" value="P:positive regulation of cell population proliferation"/>
    <property type="evidence" value="ECO:0007669"/>
    <property type="project" value="TreeGrafter"/>
</dbReference>
<dbReference type="GO" id="GO:0030154">
    <property type="term" value="P:cell differentiation"/>
    <property type="evidence" value="ECO:0007669"/>
    <property type="project" value="TreeGrafter"/>
</dbReference>
<reference evidence="3 4" key="1">
    <citation type="journal article" date="2021" name="Plant Biotechnol. J.">
        <title>Multi-omics assisted identification of the key and species-specific regulatory components of drought-tolerant mechanisms in Gossypium stocksii.</title>
        <authorList>
            <person name="Yu D."/>
            <person name="Ke L."/>
            <person name="Zhang D."/>
            <person name="Wu Y."/>
            <person name="Sun Y."/>
            <person name="Mei J."/>
            <person name="Sun J."/>
            <person name="Sun Y."/>
        </authorList>
    </citation>
    <scope>NUCLEOTIDE SEQUENCE [LARGE SCALE GENOMIC DNA]</scope>
    <source>
        <strain evidence="4">cv. E1</strain>
        <tissue evidence="3">Leaf</tissue>
    </source>
</reference>
<accession>A0A9D3WN11</accession>
<dbReference type="OrthoDB" id="999269at2759"/>
<dbReference type="PANTHER" id="PTHR36313">
    <property type="entry name" value="ROOT MERISTEM GROWTH FACTOR 2"/>
    <property type="match status" value="1"/>
</dbReference>
<keyword evidence="2" id="KW-1133">Transmembrane helix</keyword>
<keyword evidence="4" id="KW-1185">Reference proteome</keyword>
<evidence type="ECO:0000313" key="4">
    <source>
        <dbReference type="Proteomes" id="UP000828251"/>
    </source>
</evidence>
<name>A0A9D3WN11_9ROSI</name>
<evidence type="ECO:0000313" key="3">
    <source>
        <dbReference type="EMBL" id="KAH1131293.1"/>
    </source>
</evidence>
<organism evidence="3 4">
    <name type="scientific">Gossypium stocksii</name>
    <dbReference type="NCBI Taxonomy" id="47602"/>
    <lineage>
        <taxon>Eukaryota</taxon>
        <taxon>Viridiplantae</taxon>
        <taxon>Streptophyta</taxon>
        <taxon>Embryophyta</taxon>
        <taxon>Tracheophyta</taxon>
        <taxon>Spermatophyta</taxon>
        <taxon>Magnoliopsida</taxon>
        <taxon>eudicotyledons</taxon>
        <taxon>Gunneridae</taxon>
        <taxon>Pentapetalae</taxon>
        <taxon>rosids</taxon>
        <taxon>malvids</taxon>
        <taxon>Malvales</taxon>
        <taxon>Malvaceae</taxon>
        <taxon>Malvoideae</taxon>
        <taxon>Gossypium</taxon>
    </lineage>
</organism>
<keyword evidence="2" id="KW-0812">Transmembrane</keyword>
<evidence type="ECO:0000256" key="1">
    <source>
        <dbReference type="SAM" id="MobiDB-lite"/>
    </source>
</evidence>
<feature type="compositionally biased region" description="Basic residues" evidence="1">
    <location>
        <begin position="124"/>
        <end position="144"/>
    </location>
</feature>
<protein>
    <submittedName>
        <fullName evidence="3">Uncharacterized protein</fullName>
    </submittedName>
</protein>